<dbReference type="InterPro" id="IPR050790">
    <property type="entry name" value="ExbB/TolQ_transport"/>
</dbReference>
<dbReference type="EMBL" id="ARXR01000002">
    <property type="protein sequence ID" value="MBF5051809.1"/>
    <property type="molecule type" value="Genomic_DNA"/>
</dbReference>
<dbReference type="Gene3D" id="2.60.120.200">
    <property type="match status" value="1"/>
</dbReference>
<feature type="transmembrane region" description="Helical" evidence="10">
    <location>
        <begin position="542"/>
        <end position="563"/>
    </location>
</feature>
<dbReference type="InterPro" id="IPR006558">
    <property type="entry name" value="LamG-like"/>
</dbReference>
<comment type="caution">
    <text evidence="13">The sequence shown here is derived from an EMBL/GenBank/DDBJ whole genome shotgun (WGS) entry which is preliminary data.</text>
</comment>
<dbReference type="InterPro" id="IPR001791">
    <property type="entry name" value="Laminin_G"/>
</dbReference>
<sequence>MPTLAHAWWQEDWSYRKQISLDTTQQGAAITDQVGRIPLLVRLHTGNFSFDGVKANGTDLRFVAADDETVFNHRIESFDSLLGVAYIWVDVPEMQGGARQDIWMYYGNPDAPALDSSQIFDADYAAVYHFDSAPGATVDDATAYANDTQNAVPGTTSGVIAQAAQFSGEPLLLPASPSLSIPESGQFTFSAWVRTPQSTGEQLLYARRDAGNSLLIGLENGLPFVEVNGQRSGQAQPLTADQWQHLAVTADGRQITLYLNGQPISSLDGALPAFNTPAALGGDVPGYGVAAVAGTDEEEAATTPADEEAAANDASATPVAAGFSGAMDEVRLSRVARSAAFLKASVQSQGGESRLLEFGVDEEQSGFGFGALGFLLSAVPIDAWVIIAVLMVMMVQTWVVMFQKFRHTRRVDEANSEFREAFSGVGTRLEQLADDRSLGERLHYSSLWRLYQVAVHELRVRREQGADTDRISSETLEAIRASMDAVRTQENRTLGHRLGVLSNAIAGGPYIGLLGTVMGIMVVFLGTAMAGNVNINAVAPGMAAALLATAAGLFVAIPALFAYNRLNGRNRDISSDMRVFLDEFVTRLAEQRGGTAPVLDASGDKHRTTSRDVIA</sequence>
<evidence type="ECO:0000256" key="8">
    <source>
        <dbReference type="RuleBase" id="RU004057"/>
    </source>
</evidence>
<dbReference type="Pfam" id="PF01618">
    <property type="entry name" value="MotA_ExbB"/>
    <property type="match status" value="1"/>
</dbReference>
<dbReference type="InterPro" id="IPR018765">
    <property type="entry name" value="DUF2341"/>
</dbReference>
<comment type="subcellular location">
    <subcellularLocation>
        <location evidence="1">Cell membrane</location>
        <topology evidence="1">Multi-pass membrane protein</topology>
    </subcellularLocation>
    <subcellularLocation>
        <location evidence="8">Membrane</location>
        <topology evidence="8">Multi-pass membrane protein</topology>
    </subcellularLocation>
</comment>
<dbReference type="PANTHER" id="PTHR30625:SF3">
    <property type="entry name" value="TOL-PAL SYSTEM PROTEIN TOLQ"/>
    <property type="match status" value="1"/>
</dbReference>
<protein>
    <submittedName>
        <fullName evidence="13">Transport protein ExbB2</fullName>
    </submittedName>
</protein>
<dbReference type="Pfam" id="PF13385">
    <property type="entry name" value="Laminin_G_3"/>
    <property type="match status" value="1"/>
</dbReference>
<keyword evidence="5 10" id="KW-1133">Transmembrane helix</keyword>
<feature type="transmembrane region" description="Helical" evidence="10">
    <location>
        <begin position="510"/>
        <end position="530"/>
    </location>
</feature>
<keyword evidence="8" id="KW-0653">Protein transport</keyword>
<evidence type="ECO:0000256" key="10">
    <source>
        <dbReference type="SAM" id="Phobius"/>
    </source>
</evidence>
<dbReference type="SUPFAM" id="SSF49899">
    <property type="entry name" value="Concanavalin A-like lectins/glucanases"/>
    <property type="match status" value="1"/>
</dbReference>
<keyword evidence="3 10" id="KW-0812">Transmembrane</keyword>
<organism evidence="13 14">
    <name type="scientific">Alloalcanivorax venustensis ISO4</name>
    <dbReference type="NCBI Taxonomy" id="1177184"/>
    <lineage>
        <taxon>Bacteria</taxon>
        <taxon>Pseudomonadati</taxon>
        <taxon>Pseudomonadota</taxon>
        <taxon>Gammaproteobacteria</taxon>
        <taxon>Oceanospirillales</taxon>
        <taxon>Alcanivoracaceae</taxon>
        <taxon>Alloalcanivorax</taxon>
    </lineage>
</organism>
<evidence type="ECO:0000256" key="5">
    <source>
        <dbReference type="ARBA" id="ARBA00022989"/>
    </source>
</evidence>
<evidence type="ECO:0000313" key="13">
    <source>
        <dbReference type="EMBL" id="MBF5051809.1"/>
    </source>
</evidence>
<evidence type="ECO:0000256" key="6">
    <source>
        <dbReference type="ARBA" id="ARBA00023136"/>
    </source>
</evidence>
<keyword evidence="4" id="KW-0732">Signal</keyword>
<dbReference type="SMART" id="SM00560">
    <property type="entry name" value="LamGL"/>
    <property type="match status" value="1"/>
</dbReference>
<evidence type="ECO:0000256" key="1">
    <source>
        <dbReference type="ARBA" id="ARBA00004651"/>
    </source>
</evidence>
<keyword evidence="8" id="KW-0813">Transport</keyword>
<accession>A0ABS0ACG4</accession>
<evidence type="ECO:0000256" key="7">
    <source>
        <dbReference type="ARBA" id="ARBA00023157"/>
    </source>
</evidence>
<feature type="compositionally biased region" description="Basic and acidic residues" evidence="9">
    <location>
        <begin position="602"/>
        <end position="615"/>
    </location>
</feature>
<dbReference type="Pfam" id="PF10102">
    <property type="entry name" value="DUF2341"/>
    <property type="match status" value="1"/>
</dbReference>
<comment type="similarity">
    <text evidence="8">Belongs to the exbB/tolQ family.</text>
</comment>
<evidence type="ECO:0000256" key="3">
    <source>
        <dbReference type="ARBA" id="ARBA00022692"/>
    </source>
</evidence>
<evidence type="ECO:0000256" key="2">
    <source>
        <dbReference type="ARBA" id="ARBA00022475"/>
    </source>
</evidence>
<feature type="domain" description="Laminin G" evidence="11">
    <location>
        <begin position="185"/>
        <end position="335"/>
    </location>
</feature>
<dbReference type="Proteomes" id="UP000644441">
    <property type="component" value="Unassembled WGS sequence"/>
</dbReference>
<keyword evidence="7" id="KW-1015">Disulfide bond</keyword>
<gene>
    <name evidence="13" type="ORF">ISO4_00411</name>
</gene>
<keyword evidence="6 10" id="KW-0472">Membrane</keyword>
<keyword evidence="2" id="KW-1003">Cell membrane</keyword>
<evidence type="ECO:0000256" key="9">
    <source>
        <dbReference type="SAM" id="MobiDB-lite"/>
    </source>
</evidence>
<dbReference type="InterPro" id="IPR002898">
    <property type="entry name" value="MotA_ExbB_proton_chnl"/>
</dbReference>
<evidence type="ECO:0000256" key="4">
    <source>
        <dbReference type="ARBA" id="ARBA00022729"/>
    </source>
</evidence>
<evidence type="ECO:0000313" key="14">
    <source>
        <dbReference type="Proteomes" id="UP000644441"/>
    </source>
</evidence>
<reference evidence="13 14" key="1">
    <citation type="submission" date="2012-09" db="EMBL/GenBank/DDBJ databases">
        <title>Genome Sequence of alkane-degrading Bacterium Alcanivorax venustensis ISO4.</title>
        <authorList>
            <person name="Lai Q."/>
            <person name="Shao Z."/>
        </authorList>
    </citation>
    <scope>NUCLEOTIDE SEQUENCE [LARGE SCALE GENOMIC DNA]</scope>
    <source>
        <strain evidence="13 14">ISO4</strain>
    </source>
</reference>
<evidence type="ECO:0000259" key="12">
    <source>
        <dbReference type="SMART" id="SM00560"/>
    </source>
</evidence>
<dbReference type="InterPro" id="IPR013320">
    <property type="entry name" value="ConA-like_dom_sf"/>
</dbReference>
<feature type="region of interest" description="Disordered" evidence="9">
    <location>
        <begin position="596"/>
        <end position="615"/>
    </location>
</feature>
<name>A0ABS0ACG4_9GAMM</name>
<feature type="transmembrane region" description="Helical" evidence="10">
    <location>
        <begin position="383"/>
        <end position="402"/>
    </location>
</feature>
<keyword evidence="14" id="KW-1185">Reference proteome</keyword>
<dbReference type="SMART" id="SM00282">
    <property type="entry name" value="LamG"/>
    <property type="match status" value="1"/>
</dbReference>
<dbReference type="PANTHER" id="PTHR30625">
    <property type="entry name" value="PROTEIN TOLQ"/>
    <property type="match status" value="1"/>
</dbReference>
<proteinExistence type="inferred from homology"/>
<evidence type="ECO:0000259" key="11">
    <source>
        <dbReference type="SMART" id="SM00282"/>
    </source>
</evidence>
<feature type="domain" description="LamG-like jellyroll fold" evidence="12">
    <location>
        <begin position="185"/>
        <end position="340"/>
    </location>
</feature>